<dbReference type="KEGG" id="enn:FRE64_17280"/>
<dbReference type="EMBL" id="CP042330">
    <property type="protein sequence ID" value="QDZ41713.1"/>
    <property type="molecule type" value="Genomic_DNA"/>
</dbReference>
<dbReference type="AlphaFoldDB" id="A0A5B8NQW7"/>
<keyword evidence="3" id="KW-1185">Reference proteome</keyword>
<organism evidence="2 3">
    <name type="scientific">Euhalothece natronophila Z-M001</name>
    <dbReference type="NCBI Taxonomy" id="522448"/>
    <lineage>
        <taxon>Bacteria</taxon>
        <taxon>Bacillati</taxon>
        <taxon>Cyanobacteriota</taxon>
        <taxon>Cyanophyceae</taxon>
        <taxon>Oscillatoriophycideae</taxon>
        <taxon>Chroococcales</taxon>
        <taxon>Halothecacae</taxon>
        <taxon>Halothece cluster</taxon>
        <taxon>Euhalothece</taxon>
    </lineage>
</organism>
<evidence type="ECO:0000313" key="2">
    <source>
        <dbReference type="EMBL" id="QDZ41713.1"/>
    </source>
</evidence>
<protein>
    <submittedName>
        <fullName evidence="2">Uncharacterized protein</fullName>
    </submittedName>
</protein>
<evidence type="ECO:0000256" key="1">
    <source>
        <dbReference type="SAM" id="Coils"/>
    </source>
</evidence>
<dbReference type="Proteomes" id="UP000318453">
    <property type="component" value="Plasmid pEu4"/>
</dbReference>
<keyword evidence="2" id="KW-0614">Plasmid</keyword>
<sequence>MYKASGKRTTVYFNDEDAKLIEDYAKKNNLSFSKAVVQLSLAGFENKGGKSSEIETLKQQINQINQDFTDKHQKQKKEILTLKKKLQNLTEMMAASRLGDLRDKFIWEESNPPLQQIPIHLWYDASNPNYKEKERYGLTQQELLFKMFGVDGDRLFHKWCLHLNLKKNEAPEKIRQYLEKISGAKLQQVKSPHQTNKTYRYVINHLFTQDHSYLFQEPSSN</sequence>
<proteinExistence type="predicted"/>
<name>A0A5B8NQW7_9CHRO</name>
<keyword evidence="1" id="KW-0175">Coiled coil</keyword>
<geneLocation type="plasmid" evidence="3">
    <name>peu4</name>
</geneLocation>
<evidence type="ECO:0000313" key="3">
    <source>
        <dbReference type="Proteomes" id="UP000318453"/>
    </source>
</evidence>
<feature type="coiled-coil region" evidence="1">
    <location>
        <begin position="54"/>
        <end position="92"/>
    </location>
</feature>
<dbReference type="RefSeq" id="WP_146297682.1">
    <property type="nucleotide sequence ID" value="NZ_CP042330.1"/>
</dbReference>
<accession>A0A5B8NQW7</accession>
<gene>
    <name evidence="2" type="ORF">FRE64_17280</name>
</gene>
<reference evidence="2" key="1">
    <citation type="submission" date="2019-08" db="EMBL/GenBank/DDBJ databases">
        <title>Carotenoids and Carotenoid Binding Proteins in the Halophilic Cyanobacterium Euhalothece sp. ZM00.</title>
        <authorList>
            <person name="Cho S.M."/>
            <person name="Song J.Y."/>
            <person name="Park Y.-I."/>
        </authorList>
    </citation>
    <scope>NUCLEOTIDE SEQUENCE [LARGE SCALE GENOMIC DNA]</scope>
    <source>
        <strain evidence="2">Z-M001</strain>
        <plasmid evidence="2">pEu4</plasmid>
    </source>
</reference>